<proteinExistence type="predicted"/>
<evidence type="ECO:0000313" key="3">
    <source>
        <dbReference type="Proteomes" id="UP001396334"/>
    </source>
</evidence>
<organism evidence="2 3">
    <name type="scientific">Hibiscus sabdariffa</name>
    <name type="common">roselle</name>
    <dbReference type="NCBI Taxonomy" id="183260"/>
    <lineage>
        <taxon>Eukaryota</taxon>
        <taxon>Viridiplantae</taxon>
        <taxon>Streptophyta</taxon>
        <taxon>Embryophyta</taxon>
        <taxon>Tracheophyta</taxon>
        <taxon>Spermatophyta</taxon>
        <taxon>Magnoliopsida</taxon>
        <taxon>eudicotyledons</taxon>
        <taxon>Gunneridae</taxon>
        <taxon>Pentapetalae</taxon>
        <taxon>rosids</taxon>
        <taxon>malvids</taxon>
        <taxon>Malvales</taxon>
        <taxon>Malvaceae</taxon>
        <taxon>Malvoideae</taxon>
        <taxon>Hibiscus</taxon>
    </lineage>
</organism>
<evidence type="ECO:0000256" key="1">
    <source>
        <dbReference type="SAM" id="MobiDB-lite"/>
    </source>
</evidence>
<dbReference type="Proteomes" id="UP001396334">
    <property type="component" value="Unassembled WGS sequence"/>
</dbReference>
<comment type="caution">
    <text evidence="2">The sequence shown here is derived from an EMBL/GenBank/DDBJ whole genome shotgun (WGS) entry which is preliminary data.</text>
</comment>
<keyword evidence="3" id="KW-1185">Reference proteome</keyword>
<sequence>MSSHMVCGSGTRWGPSSLLWCACLPHRGALSPAHGCARVAPKWAFLPPMVCLPPAPRGLESEQGVRETETIATSNFLLGWGGEGRSWGSLFFRRASPENLSGGDGDVHPPFDPNRDIRDIGISLWSGREGGTGWGRVVLPSESLVGDSPESRRSTAGEPNRRWGVVLR</sequence>
<evidence type="ECO:0000313" key="2">
    <source>
        <dbReference type="EMBL" id="KAK8974575.1"/>
    </source>
</evidence>
<gene>
    <name evidence="2" type="ORF">V6N11_028520</name>
</gene>
<feature type="region of interest" description="Disordered" evidence="1">
    <location>
        <begin position="142"/>
        <end position="168"/>
    </location>
</feature>
<protein>
    <submittedName>
        <fullName evidence="2">Uncharacterized protein</fullName>
    </submittedName>
</protein>
<dbReference type="EMBL" id="JBBPBN010000162">
    <property type="protein sequence ID" value="KAK8974575.1"/>
    <property type="molecule type" value="Genomic_DNA"/>
</dbReference>
<feature type="compositionally biased region" description="Basic and acidic residues" evidence="1">
    <location>
        <begin position="149"/>
        <end position="161"/>
    </location>
</feature>
<accession>A0ABR2NEH5</accession>
<reference evidence="2 3" key="1">
    <citation type="journal article" date="2024" name="G3 (Bethesda)">
        <title>Genome assembly of Hibiscus sabdariffa L. provides insights into metabolisms of medicinal natural products.</title>
        <authorList>
            <person name="Kim T."/>
        </authorList>
    </citation>
    <scope>NUCLEOTIDE SEQUENCE [LARGE SCALE GENOMIC DNA]</scope>
    <source>
        <strain evidence="2">TK-2024</strain>
        <tissue evidence="2">Old leaves</tissue>
    </source>
</reference>
<name>A0ABR2NEH5_9ROSI</name>